<comment type="similarity">
    <text evidence="5 7">Belongs to the succinate/malate CoA ligase alpha subunit family.</text>
</comment>
<dbReference type="Pfam" id="PF08389">
    <property type="entry name" value="Xpo1"/>
    <property type="match status" value="1"/>
</dbReference>
<dbReference type="CDD" id="cd01850">
    <property type="entry name" value="CDC_Septin"/>
    <property type="match status" value="1"/>
</dbReference>
<dbReference type="Pfam" id="PF24138">
    <property type="entry name" value="TPR_TNPO3_IPO13_2nd"/>
    <property type="match status" value="1"/>
</dbReference>
<comment type="similarity">
    <text evidence="8">Belongs to the TRAFAC class TrmE-Era-EngA-EngB-Septin-like GTPase superfamily. Septin GTPase family.</text>
</comment>
<dbReference type="InterPro" id="IPR005810">
    <property type="entry name" value="CoA_lig_alpha"/>
</dbReference>
<dbReference type="SUPFAM" id="SSF47027">
    <property type="entry name" value="Acyl-CoA binding protein"/>
    <property type="match status" value="1"/>
</dbReference>
<evidence type="ECO:0000256" key="6">
    <source>
        <dbReference type="PROSITE-ProRule" id="PRU00023"/>
    </source>
</evidence>
<name>A0A8H7HEE0_9AGAM</name>
<comment type="function">
    <text evidence="5">Succinyl-CoA synthetase functions in the citric acid cycle (TCA), coupling the hydrolysis of succinyl-CoA to the synthesis of ATP and thus represents the only step of substrate-level phosphorylation in the TCA. The alpha subunit of the enzyme binds the substrates coenzyme A and phosphate, while succinate binding and nucleotide specificity is provided by the beta subunit.</text>
</comment>
<evidence type="ECO:0000256" key="8">
    <source>
        <dbReference type="RuleBase" id="RU004560"/>
    </source>
</evidence>
<dbReference type="InterPro" id="IPR057941">
    <property type="entry name" value="TPR_TNPO3_IPO13_2nd"/>
</dbReference>
<dbReference type="Gene3D" id="1.25.40.20">
    <property type="entry name" value="Ankyrin repeat-containing domain"/>
    <property type="match status" value="1"/>
</dbReference>
<evidence type="ECO:0000256" key="9">
    <source>
        <dbReference type="SAM" id="Coils"/>
    </source>
</evidence>
<dbReference type="GO" id="GO:0005938">
    <property type="term" value="C:cell cortex"/>
    <property type="evidence" value="ECO:0007669"/>
    <property type="project" value="UniProtKB-ARBA"/>
</dbReference>
<feature type="active site" description="Tele-phosphohistidine intermediate" evidence="5">
    <location>
        <position position="1682"/>
    </location>
</feature>
<keyword evidence="6" id="KW-0040">ANK repeat</keyword>
<feature type="domain" description="Importin N-terminal" evidence="11">
    <location>
        <begin position="462"/>
        <end position="531"/>
    </location>
</feature>
<dbReference type="HAMAP" id="MF_01988">
    <property type="entry name" value="Succ_CoA_alpha"/>
    <property type="match status" value="1"/>
</dbReference>
<dbReference type="InterPro" id="IPR016491">
    <property type="entry name" value="Septin"/>
</dbReference>
<dbReference type="InterPro" id="IPR003781">
    <property type="entry name" value="CoA-bd"/>
</dbReference>
<keyword evidence="3 5" id="KW-0436">Ligase</keyword>
<keyword evidence="9" id="KW-0175">Coiled coil</keyword>
<dbReference type="PROSITE" id="PS51719">
    <property type="entry name" value="G_SEPTIN"/>
    <property type="match status" value="1"/>
</dbReference>
<evidence type="ECO:0000256" key="7">
    <source>
        <dbReference type="RuleBase" id="RU000677"/>
    </source>
</evidence>
<evidence type="ECO:0000259" key="11">
    <source>
        <dbReference type="PROSITE" id="PS50166"/>
    </source>
</evidence>
<evidence type="ECO:0000256" key="3">
    <source>
        <dbReference type="ARBA" id="ARBA00022598"/>
    </source>
</evidence>
<dbReference type="PROSITE" id="PS50297">
    <property type="entry name" value="ANK_REP_REGION"/>
    <property type="match status" value="1"/>
</dbReference>
<dbReference type="GO" id="GO:0004775">
    <property type="term" value="F:succinate-CoA ligase (ADP-forming) activity"/>
    <property type="evidence" value="ECO:0007669"/>
    <property type="project" value="UniProtKB-UniRule"/>
</dbReference>
<feature type="domain" description="Septin-type G" evidence="13">
    <location>
        <begin position="62"/>
        <end position="335"/>
    </location>
</feature>
<dbReference type="InterPro" id="IPR016024">
    <property type="entry name" value="ARM-type_fold"/>
</dbReference>
<dbReference type="SUPFAM" id="SSF52540">
    <property type="entry name" value="P-loop containing nucleoside triphosphate hydrolases"/>
    <property type="match status" value="1"/>
</dbReference>
<dbReference type="Pfam" id="PF12796">
    <property type="entry name" value="Ank_2"/>
    <property type="match status" value="1"/>
</dbReference>
<dbReference type="PROSITE" id="PS01216">
    <property type="entry name" value="SUCCINYL_COA_LIG_1"/>
    <property type="match status" value="1"/>
</dbReference>
<evidence type="ECO:0000256" key="5">
    <source>
        <dbReference type="HAMAP-Rule" id="MF_03222"/>
    </source>
</evidence>
<dbReference type="Pfam" id="PF00735">
    <property type="entry name" value="Septin"/>
    <property type="match status" value="1"/>
</dbReference>
<evidence type="ECO:0000259" key="13">
    <source>
        <dbReference type="PROSITE" id="PS51719"/>
    </source>
</evidence>
<keyword evidence="5" id="KW-0496">Mitochondrion</keyword>
<feature type="region of interest" description="Disordered" evidence="10">
    <location>
        <begin position="1"/>
        <end position="34"/>
    </location>
</feature>
<dbReference type="GO" id="GO:0006606">
    <property type="term" value="P:protein import into nucleus"/>
    <property type="evidence" value="ECO:0007669"/>
    <property type="project" value="TreeGrafter"/>
</dbReference>
<dbReference type="GO" id="GO:0000062">
    <property type="term" value="F:fatty-acyl-CoA binding"/>
    <property type="evidence" value="ECO:0007669"/>
    <property type="project" value="InterPro"/>
</dbReference>
<dbReference type="GO" id="GO:0005525">
    <property type="term" value="F:GTP binding"/>
    <property type="evidence" value="ECO:0007669"/>
    <property type="project" value="UniProtKB-KW"/>
</dbReference>
<dbReference type="PROSITE" id="PS00399">
    <property type="entry name" value="SUCCINYL_COA_LIG_2"/>
    <property type="match status" value="1"/>
</dbReference>
<dbReference type="InterPro" id="IPR027417">
    <property type="entry name" value="P-loop_NTPase"/>
</dbReference>
<keyword evidence="2 5" id="KW-0816">Tricarboxylic acid cycle</keyword>
<dbReference type="InterPro" id="IPR033847">
    <property type="entry name" value="Citrt_syn/SCS-alpha_CS"/>
</dbReference>
<dbReference type="NCBIfam" id="NF004230">
    <property type="entry name" value="PRK05678.1"/>
    <property type="match status" value="1"/>
</dbReference>
<dbReference type="Pfam" id="PF24140">
    <property type="entry name" value="TPR_TNPO3_IPO13_3rd"/>
    <property type="match status" value="1"/>
</dbReference>
<feature type="binding site" evidence="5">
    <location>
        <begin position="1525"/>
        <end position="1527"/>
    </location>
    <ligand>
        <name>CoA</name>
        <dbReference type="ChEBI" id="CHEBI:57287"/>
    </ligand>
</feature>
<evidence type="ECO:0000313" key="14">
    <source>
        <dbReference type="EMBL" id="KAF8682872.1"/>
    </source>
</evidence>
<proteinExistence type="inferred from homology"/>
<dbReference type="SUPFAM" id="SSF48403">
    <property type="entry name" value="Ankyrin repeat"/>
    <property type="match status" value="1"/>
</dbReference>
<dbReference type="Gene3D" id="3.40.50.720">
    <property type="entry name" value="NAD(P)-binding Rossmann-like Domain"/>
    <property type="match status" value="1"/>
</dbReference>
<dbReference type="InterPro" id="IPR016102">
    <property type="entry name" value="Succinyl-CoA_synth-like"/>
</dbReference>
<dbReference type="InterPro" id="IPR030379">
    <property type="entry name" value="G_SEPTIN_dom"/>
</dbReference>
<evidence type="ECO:0000256" key="1">
    <source>
        <dbReference type="ARBA" id="ARBA00005064"/>
    </source>
</evidence>
<dbReference type="GO" id="GO:0032156">
    <property type="term" value="C:septin cytoskeleton"/>
    <property type="evidence" value="ECO:0007669"/>
    <property type="project" value="UniProtKB-ARBA"/>
</dbReference>
<keyword evidence="8" id="KW-0342">GTP-binding</keyword>
<dbReference type="SMART" id="SM00248">
    <property type="entry name" value="ANK"/>
    <property type="match status" value="3"/>
</dbReference>
<feature type="binding site" evidence="5">
    <location>
        <position position="1472"/>
    </location>
    <ligand>
        <name>CoA</name>
        <dbReference type="ChEBI" id="CHEBI:57287"/>
    </ligand>
</feature>
<sequence>MSESPVSHSSVPYGNGNGTATPSGQYSNGQGAVSDPAVRKKLNGYVGFANLPNQVHRKSVRTGFQFTVMVVGESGLGKSTLVNTLFNTTLYPPKEYLHPSAERPKTVAIESISADIEENGVRLRLTVVDTPGFGDFVNNDDSWKPIVENIEARFDAYLEQENRVNRQKMVDNRVHACIYFIQPSGHSLKQIDIEFMRRLHTKVNLIPVIAKSDTLTDEEIIQFKQRILNDIAHHQIRIFQAPVYENEDEETIAENEEIAGKIPFAIVGSYKQVETPDGRAVRGRVYPWGVIEVDNEDHCDFVKLRQMLIRTYMEELREHTNLVLYENYRSDKLLAMGVTQDHSVFKEINPAAKVAEERTLHEAKLAKMEAEMKMVFQQKVQEKEAKLKQSEEELYARHREMKEALEKQRIELEDKKRRLESGRPLTPEKNNIRMAQSASVQAVIEAVSVLGLHTDKNSIDAAGKWLQDFQHNDDAWATCNQLLLLPDIPEGPRAFAAQTFRTKASITYDFHQVDPAHRQGLRDSLVAAIQQYSAGPRVVLVQICLALSAFVLQYPEWANPVADLIASLGQDPNTVPALLEFLTIVAEEVTTNSRIPISVSTRSRSIPFVPSHYLRNRTDQLLTNNANQVLTLLAMYIQAPGVTPAVQSQVFRCVKSWVRAGELSPTELAQSPLFGFAFDALATEQLFDAAVEVICDIIHETQEVDDFLPIIEQITARLIVIKPKLAEVGDDSDKMRGYTRIFAEAGETYRTLIVAHIETFQPIVEAILECSSYPDLDVVPITFQFWYHLSMSARSRRDSVSPVIADVYQRLTGIMIDHLRFPADFDELSAQERDEFRDFRHIMGDTLKDCCYVLGSSLCLSRTYEMILKTLGAPASNQAWQDIEAPLFAMRSMGAEIPPTDEEVVPRIMELVVRLPAHPKVRYAATLVVSRYTEWVALHPTYIPGLLDYISASFDDSDKEVVAAAGQALRFLCKDCNTHLTSYFSQLHTFVQTMSPKISQSDRVEIYEGIAHVISAMPLQDAGAALKQMSLELLEKIHEAASAPSSSVKVQTDAICDGVELLLTMLEIIGPFGEELLASCEDTCSQAWIVVDTVLTHHGGDPTVSESICRLLRAAIPLFGNAALPVIPLVIKRAVLIFDQTGIASYPWILRKCIEAHGHTGKVALREDFKQAFELVSKKLSTLLQTQPITSIPDVLEDYTALAMIMLQYTPDLLLLSSAFPIAIQVLLACLSLVQPEAIDAGVDFAYTLLGHDALSQESPSPPPNFPLYANAIRNAVGPHGAQLVSVLLNGLSGSYPEDVTSPVVSVIGELAKIWPNEFPMWITTAVELLPTSNVHPTVKSTLISDVSSAKQPQGIKKAVMSFHRSNSKMRERRREAVTPQKLNSHVGFKLSPLITIMLRVARTFGSTAGSAKRSFASSAIRRGYEDTIPNLKIHKDTRVLCQGFTGKTATFHCKEALAYGTNMVGGTSPKKAGQTHLGLPVFGTVKEAVREAKPDATILYVPPPTAADAIIEAIENEIGLIVCITEGIPQADEIKVMHALKSQSKSRLVGPNCPGIINPLGCKMGIQPGHIHKPGKIGIVSRSGTLTYEAVNQTTLVGLGQSLCIGIGGDPFPGTTHVDALKVLLNDPATEGVVLIGEIGGSSEEEAAEYLAEFNRGRANPKPVVGFIAGVTAPPGRRMGHAGAIIAGGKGAAADKVKALTDAGALVVDSPAKIGPTIFKASDNPKQSFQNAAAYINKLPASANVSTTTQLQLYAAYKCVTAGIKPTSSRPIFFDMTGRAKWDAWNEFGRSIEGEPDPVQAAEDHYLEHARSLGWTESYDASDATLGTSSETQKGGGGGMWVSVSVPVAPDTSGENSVHGYAVNGNIERLREFLDKQPELVNSRDEFEYTPLHLATDRGHPEVVRLLLDRGADIALKDQDGDTSLEIAIAAKHQAIVEILQEHLRRIE</sequence>
<keyword evidence="4 5" id="KW-0547">Nucleotide-binding</keyword>
<dbReference type="SUPFAM" id="SSF51735">
    <property type="entry name" value="NAD(P)-binding Rossmann-fold domains"/>
    <property type="match status" value="1"/>
</dbReference>
<accession>A0A8H7HEE0</accession>
<feature type="compositionally biased region" description="Polar residues" evidence="10">
    <location>
        <begin position="1"/>
        <end position="31"/>
    </location>
</feature>
<dbReference type="EC" id="6.2.1.5" evidence="5"/>
<dbReference type="Gene3D" id="3.40.50.261">
    <property type="entry name" value="Succinyl-CoA synthetase domains"/>
    <property type="match status" value="1"/>
</dbReference>
<feature type="binding site" evidence="5">
    <location>
        <position position="1589"/>
    </location>
    <ligand>
        <name>substrate</name>
        <note>ligand shared with subunit beta</note>
    </ligand>
</feature>
<comment type="pathway">
    <text evidence="1 5">Carbohydrate metabolism; tricarboxylic acid cycle; succinate from succinyl-CoA (ligase route): step 1/1.</text>
</comment>
<dbReference type="PANTHER" id="PTHR12363">
    <property type="entry name" value="TRANSPORTIN 3 AND IMPORTIN 13"/>
    <property type="match status" value="1"/>
</dbReference>
<evidence type="ECO:0000313" key="15">
    <source>
        <dbReference type="Proteomes" id="UP000650582"/>
    </source>
</evidence>
<dbReference type="PROSITE" id="PS51228">
    <property type="entry name" value="ACB_2"/>
    <property type="match status" value="1"/>
</dbReference>
<dbReference type="Gene3D" id="1.25.10.10">
    <property type="entry name" value="Leucine-rich Repeat Variant"/>
    <property type="match status" value="1"/>
</dbReference>
<dbReference type="PRINTS" id="PR01798">
    <property type="entry name" value="SCOASYNTHASE"/>
</dbReference>
<dbReference type="InterPro" id="IPR057942">
    <property type="entry name" value="TPR_TNPO3_IPO13_3rd"/>
</dbReference>
<dbReference type="PROSITE" id="PS50166">
    <property type="entry name" value="IMPORTIN_B_NT"/>
    <property type="match status" value="1"/>
</dbReference>
<feature type="domain" description="ACB" evidence="12">
    <location>
        <begin position="1726"/>
        <end position="1820"/>
    </location>
</feature>
<dbReference type="InterPro" id="IPR014352">
    <property type="entry name" value="FERM/acyl-CoA-bd_prot_sf"/>
</dbReference>
<dbReference type="FunFam" id="3.40.50.261:FF:000006">
    <property type="entry name" value="Succinate--CoA ligase [ADP-forming] subunit alpha"/>
    <property type="match status" value="1"/>
</dbReference>
<evidence type="ECO:0000256" key="4">
    <source>
        <dbReference type="ARBA" id="ARBA00022741"/>
    </source>
</evidence>
<dbReference type="InterPro" id="IPR011989">
    <property type="entry name" value="ARM-like"/>
</dbReference>
<dbReference type="InterPro" id="IPR000582">
    <property type="entry name" value="Acyl-CoA-binding_protein"/>
</dbReference>
<evidence type="ECO:0000256" key="10">
    <source>
        <dbReference type="SAM" id="MobiDB-lite"/>
    </source>
</evidence>
<dbReference type="GO" id="GO:0006099">
    <property type="term" value="P:tricarboxylic acid cycle"/>
    <property type="evidence" value="ECO:0007669"/>
    <property type="project" value="UniProtKB-UniRule"/>
</dbReference>
<dbReference type="PROSITE" id="PS50088">
    <property type="entry name" value="ANK_REPEAT"/>
    <property type="match status" value="1"/>
</dbReference>
<organism evidence="14 15">
    <name type="scientific">Rhizoctonia solani</name>
    <dbReference type="NCBI Taxonomy" id="456999"/>
    <lineage>
        <taxon>Eukaryota</taxon>
        <taxon>Fungi</taxon>
        <taxon>Dikarya</taxon>
        <taxon>Basidiomycota</taxon>
        <taxon>Agaricomycotina</taxon>
        <taxon>Agaricomycetes</taxon>
        <taxon>Cantharellales</taxon>
        <taxon>Ceratobasidiaceae</taxon>
        <taxon>Rhizoctonia</taxon>
    </lineage>
</organism>
<dbReference type="InterPro" id="IPR036770">
    <property type="entry name" value="Ankyrin_rpt-contain_sf"/>
</dbReference>
<dbReference type="InterPro" id="IPR001494">
    <property type="entry name" value="Importin-beta_N"/>
</dbReference>
<dbReference type="InterPro" id="IPR035984">
    <property type="entry name" value="Acyl-CoA-binding_sf"/>
</dbReference>
<dbReference type="InterPro" id="IPR017440">
    <property type="entry name" value="Cit_synth/succinyl-CoA_lig_AS"/>
</dbReference>
<dbReference type="FunFam" id="3.40.50.300:FF:000196">
    <property type="entry name" value="Cell division control 3"/>
    <property type="match status" value="1"/>
</dbReference>
<reference evidence="14" key="1">
    <citation type="submission" date="2020-09" db="EMBL/GenBank/DDBJ databases">
        <title>Comparative genome analyses of four rice-infecting Rhizoctonia solani isolates reveal extensive enrichment of homogalacturonan modification genes.</title>
        <authorList>
            <person name="Lee D.-Y."/>
            <person name="Jeon J."/>
            <person name="Kim K.-T."/>
            <person name="Cheong K."/>
            <person name="Song H."/>
            <person name="Choi G."/>
            <person name="Ko J."/>
            <person name="Opiyo S.O."/>
            <person name="Zuo S."/>
            <person name="Madhav S."/>
            <person name="Lee Y.-H."/>
            <person name="Wang G.-L."/>
        </authorList>
    </citation>
    <scope>NUCLEOTIDE SEQUENCE</scope>
    <source>
        <strain evidence="14">AG1-IA YN-7</strain>
    </source>
</reference>
<comment type="subunit">
    <text evidence="5">Heterodimer of an alpha and a beta subunit.</text>
</comment>
<dbReference type="FunFam" id="3.40.50.720:FF:000002">
    <property type="entry name" value="Succinate--CoA ligase [ADP-forming] subunit alpha"/>
    <property type="match status" value="1"/>
</dbReference>
<dbReference type="Pfam" id="PF00549">
    <property type="entry name" value="Ligase_CoA"/>
    <property type="match status" value="1"/>
</dbReference>
<dbReference type="GO" id="GO:0005739">
    <property type="term" value="C:mitochondrion"/>
    <property type="evidence" value="ECO:0007669"/>
    <property type="project" value="UniProtKB-SubCell"/>
</dbReference>
<dbReference type="GO" id="GO:0031267">
    <property type="term" value="F:small GTPase binding"/>
    <property type="evidence" value="ECO:0007669"/>
    <property type="project" value="InterPro"/>
</dbReference>
<dbReference type="InterPro" id="IPR036291">
    <property type="entry name" value="NAD(P)-bd_dom_sf"/>
</dbReference>
<dbReference type="SUPFAM" id="SSF48371">
    <property type="entry name" value="ARM repeat"/>
    <property type="match status" value="1"/>
</dbReference>
<feature type="binding site" evidence="5">
    <location>
        <begin position="1446"/>
        <end position="1449"/>
    </location>
    <ligand>
        <name>CoA</name>
        <dbReference type="ChEBI" id="CHEBI:57287"/>
    </ligand>
</feature>
<dbReference type="Gene3D" id="1.20.80.10">
    <property type="match status" value="1"/>
</dbReference>
<dbReference type="EMBL" id="JACYCC010000035">
    <property type="protein sequence ID" value="KAF8682872.1"/>
    <property type="molecule type" value="Genomic_DNA"/>
</dbReference>
<dbReference type="Proteomes" id="UP000650582">
    <property type="component" value="Unassembled WGS sequence"/>
</dbReference>
<dbReference type="InterPro" id="IPR013598">
    <property type="entry name" value="Exportin-1/Importin-b-like"/>
</dbReference>
<dbReference type="NCBIfam" id="TIGR01019">
    <property type="entry name" value="sucCoAalpha"/>
    <property type="match status" value="1"/>
</dbReference>
<feature type="repeat" description="ANK" evidence="6">
    <location>
        <begin position="1888"/>
        <end position="1920"/>
    </location>
</feature>
<dbReference type="SUPFAM" id="SSF52210">
    <property type="entry name" value="Succinyl-CoA synthetase domains"/>
    <property type="match status" value="1"/>
</dbReference>
<protein>
    <recommendedName>
        <fullName evidence="5">Succinate--CoA ligase [ADP-forming] subunit alpha, mitochondrial</fullName>
        <ecNumber evidence="5">6.2.1.5</ecNumber>
    </recommendedName>
    <alternativeName>
        <fullName evidence="5">Succinyl-CoA synthetase subunit alpha</fullName>
        <shortName evidence="5">SCS-alpha</shortName>
    </alternativeName>
</protein>
<evidence type="ECO:0000256" key="2">
    <source>
        <dbReference type="ARBA" id="ARBA00022532"/>
    </source>
</evidence>
<comment type="subcellular location">
    <subcellularLocation>
        <location evidence="5">Mitochondrion</location>
    </subcellularLocation>
</comment>
<dbReference type="Pfam" id="PF00887">
    <property type="entry name" value="ACBP"/>
    <property type="match status" value="1"/>
</dbReference>
<feature type="coiled-coil region" evidence="9">
    <location>
        <begin position="351"/>
        <end position="422"/>
    </location>
</feature>
<dbReference type="Pfam" id="PF03810">
    <property type="entry name" value="IBN_N"/>
    <property type="match status" value="1"/>
</dbReference>
<dbReference type="InterPro" id="IPR002110">
    <property type="entry name" value="Ankyrin_rpt"/>
</dbReference>
<dbReference type="Pfam" id="PF02629">
    <property type="entry name" value="CoA_binding"/>
    <property type="match status" value="1"/>
</dbReference>
<dbReference type="CDD" id="cd22265">
    <property type="entry name" value="UDM1_RNF168"/>
    <property type="match status" value="1"/>
</dbReference>
<evidence type="ECO:0000259" key="12">
    <source>
        <dbReference type="PROSITE" id="PS51228"/>
    </source>
</evidence>
<comment type="catalytic activity">
    <reaction evidence="5">
        <text>succinate + ATP + CoA = succinyl-CoA + ADP + phosphate</text>
        <dbReference type="Rhea" id="RHEA:17661"/>
        <dbReference type="ChEBI" id="CHEBI:30031"/>
        <dbReference type="ChEBI" id="CHEBI:30616"/>
        <dbReference type="ChEBI" id="CHEBI:43474"/>
        <dbReference type="ChEBI" id="CHEBI:57287"/>
        <dbReference type="ChEBI" id="CHEBI:57292"/>
        <dbReference type="ChEBI" id="CHEBI:456216"/>
        <dbReference type="EC" id="6.2.1.5"/>
    </reaction>
</comment>
<dbReference type="PANTHER" id="PTHR12363:SF53">
    <property type="entry name" value="MRNA TRANSPORT REGULATOR MTR10"/>
    <property type="match status" value="1"/>
</dbReference>
<gene>
    <name evidence="14" type="ORF">RHS04_02571</name>
</gene>
<dbReference type="UniPathway" id="UPA00223">
    <property type="reaction ID" value="UER00999"/>
</dbReference>
<dbReference type="SMART" id="SM00881">
    <property type="entry name" value="CoA_binding"/>
    <property type="match status" value="1"/>
</dbReference>
<dbReference type="InterPro" id="IPR005811">
    <property type="entry name" value="SUCC_ACL_C"/>
</dbReference>
<dbReference type="InterPro" id="IPR051345">
    <property type="entry name" value="Importin_beta-like_NTR"/>
</dbReference>
<dbReference type="Gene3D" id="3.40.50.300">
    <property type="entry name" value="P-loop containing nucleotide triphosphate hydrolases"/>
    <property type="match status" value="1"/>
</dbReference>
<comment type="caution">
    <text evidence="14">The sequence shown here is derived from an EMBL/GenBank/DDBJ whole genome shotgun (WGS) entry which is preliminary data.</text>
</comment>